<dbReference type="EMBL" id="KZ613478">
    <property type="protein sequence ID" value="PMD22195.1"/>
    <property type="molecule type" value="Genomic_DNA"/>
</dbReference>
<dbReference type="AlphaFoldDB" id="A0A2J6Q7G2"/>
<gene>
    <name evidence="2" type="ORF">NA56DRAFT_702551</name>
</gene>
<organism evidence="2 3">
    <name type="scientific">Hyaloscypha hepaticicola</name>
    <dbReference type="NCBI Taxonomy" id="2082293"/>
    <lineage>
        <taxon>Eukaryota</taxon>
        <taxon>Fungi</taxon>
        <taxon>Dikarya</taxon>
        <taxon>Ascomycota</taxon>
        <taxon>Pezizomycotina</taxon>
        <taxon>Leotiomycetes</taxon>
        <taxon>Helotiales</taxon>
        <taxon>Hyaloscyphaceae</taxon>
        <taxon>Hyaloscypha</taxon>
    </lineage>
</organism>
<name>A0A2J6Q7G2_9HELO</name>
<accession>A0A2J6Q7G2</accession>
<feature type="region of interest" description="Disordered" evidence="1">
    <location>
        <begin position="52"/>
        <end position="78"/>
    </location>
</feature>
<sequence length="204" mass="22880">MSLKVAEQWNDQIRGKGPKKICRSNVKGQRRTEKRGYEWGERSGIILGGMYSSSGHGRYESDRKHNTAEDRESIEKSNDKEGRWIMDWRGTRRRFNSASHKPLPLGKEGLNLTSTTRVKVQRHDTVALTDGWIALSGFRTRTSNSYIPVRDVTVLPVSSGTARRIPVLTNPDHALTNALGQRPRVGRATSIDFLIPLCALTGNP</sequence>
<evidence type="ECO:0000313" key="2">
    <source>
        <dbReference type="EMBL" id="PMD22195.1"/>
    </source>
</evidence>
<evidence type="ECO:0000313" key="3">
    <source>
        <dbReference type="Proteomes" id="UP000235672"/>
    </source>
</evidence>
<proteinExistence type="predicted"/>
<evidence type="ECO:0000256" key="1">
    <source>
        <dbReference type="SAM" id="MobiDB-lite"/>
    </source>
</evidence>
<keyword evidence="3" id="KW-1185">Reference proteome</keyword>
<protein>
    <submittedName>
        <fullName evidence="2">Uncharacterized protein</fullName>
    </submittedName>
</protein>
<dbReference type="Proteomes" id="UP000235672">
    <property type="component" value="Unassembled WGS sequence"/>
</dbReference>
<reference evidence="2 3" key="1">
    <citation type="submission" date="2016-05" db="EMBL/GenBank/DDBJ databases">
        <title>A degradative enzymes factory behind the ericoid mycorrhizal symbiosis.</title>
        <authorList>
            <consortium name="DOE Joint Genome Institute"/>
            <person name="Martino E."/>
            <person name="Morin E."/>
            <person name="Grelet G."/>
            <person name="Kuo A."/>
            <person name="Kohler A."/>
            <person name="Daghino S."/>
            <person name="Barry K."/>
            <person name="Choi C."/>
            <person name="Cichocki N."/>
            <person name="Clum A."/>
            <person name="Copeland A."/>
            <person name="Hainaut M."/>
            <person name="Haridas S."/>
            <person name="Labutti K."/>
            <person name="Lindquist E."/>
            <person name="Lipzen A."/>
            <person name="Khouja H.-R."/>
            <person name="Murat C."/>
            <person name="Ohm R."/>
            <person name="Olson A."/>
            <person name="Spatafora J."/>
            <person name="Veneault-Fourrey C."/>
            <person name="Henrissat B."/>
            <person name="Grigoriev I."/>
            <person name="Martin F."/>
            <person name="Perotto S."/>
        </authorList>
    </citation>
    <scope>NUCLEOTIDE SEQUENCE [LARGE SCALE GENOMIC DNA]</scope>
    <source>
        <strain evidence="2 3">UAMH 7357</strain>
    </source>
</reference>
<feature type="compositionally biased region" description="Basic and acidic residues" evidence="1">
    <location>
        <begin position="57"/>
        <end position="78"/>
    </location>
</feature>